<protein>
    <submittedName>
        <fullName evidence="2">Uncharacterized protein</fullName>
    </submittedName>
</protein>
<feature type="signal peptide" evidence="1">
    <location>
        <begin position="1"/>
        <end position="22"/>
    </location>
</feature>
<organism evidence="2 3">
    <name type="scientific">Lithohypha guttulata</name>
    <dbReference type="NCBI Taxonomy" id="1690604"/>
    <lineage>
        <taxon>Eukaryota</taxon>
        <taxon>Fungi</taxon>
        <taxon>Dikarya</taxon>
        <taxon>Ascomycota</taxon>
        <taxon>Pezizomycotina</taxon>
        <taxon>Eurotiomycetes</taxon>
        <taxon>Chaetothyriomycetidae</taxon>
        <taxon>Chaetothyriales</taxon>
        <taxon>Trichomeriaceae</taxon>
        <taxon>Lithohypha</taxon>
    </lineage>
</organism>
<keyword evidence="1" id="KW-0732">Signal</keyword>
<evidence type="ECO:0000313" key="2">
    <source>
        <dbReference type="EMBL" id="KAK5092919.1"/>
    </source>
</evidence>
<dbReference type="Proteomes" id="UP001345013">
    <property type="component" value="Unassembled WGS sequence"/>
</dbReference>
<name>A0ABR0KCL2_9EURO</name>
<dbReference type="SUPFAM" id="SSF48264">
    <property type="entry name" value="Cytochrome P450"/>
    <property type="match status" value="1"/>
</dbReference>
<proteinExistence type="predicted"/>
<dbReference type="Gene3D" id="1.10.630.10">
    <property type="entry name" value="Cytochrome P450"/>
    <property type="match status" value="1"/>
</dbReference>
<accession>A0ABR0KCL2</accession>
<comment type="caution">
    <text evidence="2">The sequence shown here is derived from an EMBL/GenBank/DDBJ whole genome shotgun (WGS) entry which is preliminary data.</text>
</comment>
<evidence type="ECO:0000256" key="1">
    <source>
        <dbReference type="SAM" id="SignalP"/>
    </source>
</evidence>
<gene>
    <name evidence="2" type="ORF">LTR24_004714</name>
</gene>
<reference evidence="2 3" key="1">
    <citation type="submission" date="2023-08" db="EMBL/GenBank/DDBJ databases">
        <title>Black Yeasts Isolated from many extreme environments.</title>
        <authorList>
            <person name="Coleine C."/>
            <person name="Stajich J.E."/>
            <person name="Selbmann L."/>
        </authorList>
    </citation>
    <scope>NUCLEOTIDE SEQUENCE [LARGE SCALE GENOMIC DNA]</scope>
    <source>
        <strain evidence="2 3">CCFEE 5885</strain>
    </source>
</reference>
<sequence>MSSESLLIGLSAVAGFAAGGACSMILGKPDASIHNPTVARTVNNTIRDADSSSNPFTTTTVWLDNKIRNLIKVQQDIIQFAHTEKKKLSTEEKREKLRARAMPNQGLKHTFGAHNAFTTYELKIADKFNALARKKLQQALGLTSKDQDGNWTSLIGYMRSALDNELSRSDEVVNLAELIQFLTLQTSLLYLFGQRTGLENREAVKYVAKTINILWIRSKAFRTNADFVAVAEQMWKHEYRLRDHLRTITGANPSDSIDNLDNPLNLILPAYETMWRAVSKGVLEVYFRNAPDTNKWKELLFRFLNNPIRNEFKYDGEKRGLSPDLSPLDVMKEVFRIYPPTRHVYRQMPNEPLGQFAKADIETCHRLRFLGQSNPEWFRPERWLDIKRRYEEDEKE</sequence>
<feature type="chain" id="PRO_5045357533" evidence="1">
    <location>
        <begin position="23"/>
        <end position="396"/>
    </location>
</feature>
<dbReference type="EMBL" id="JAVRRG010000050">
    <property type="protein sequence ID" value="KAK5092919.1"/>
    <property type="molecule type" value="Genomic_DNA"/>
</dbReference>
<keyword evidence="3" id="KW-1185">Reference proteome</keyword>
<dbReference type="InterPro" id="IPR036396">
    <property type="entry name" value="Cyt_P450_sf"/>
</dbReference>
<evidence type="ECO:0000313" key="3">
    <source>
        <dbReference type="Proteomes" id="UP001345013"/>
    </source>
</evidence>